<protein>
    <recommendedName>
        <fullName evidence="4">Allergen</fullName>
    </recommendedName>
</protein>
<dbReference type="OrthoDB" id="2118965at2759"/>
<gene>
    <name evidence="2" type="ORF">FHL15_011133</name>
</gene>
<feature type="compositionally biased region" description="Polar residues" evidence="1">
    <location>
        <begin position="22"/>
        <end position="43"/>
    </location>
</feature>
<organism evidence="2 3">
    <name type="scientific">Xylaria flabelliformis</name>
    <dbReference type="NCBI Taxonomy" id="2512241"/>
    <lineage>
        <taxon>Eukaryota</taxon>
        <taxon>Fungi</taxon>
        <taxon>Dikarya</taxon>
        <taxon>Ascomycota</taxon>
        <taxon>Pezizomycotina</taxon>
        <taxon>Sordariomycetes</taxon>
        <taxon>Xylariomycetidae</taxon>
        <taxon>Xylariales</taxon>
        <taxon>Xylariaceae</taxon>
        <taxon>Xylaria</taxon>
    </lineage>
</organism>
<evidence type="ECO:0000313" key="2">
    <source>
        <dbReference type="EMBL" id="TRX87992.1"/>
    </source>
</evidence>
<evidence type="ECO:0008006" key="4">
    <source>
        <dbReference type="Google" id="ProtNLM"/>
    </source>
</evidence>
<sequence>MDAASTAFSKILHRASKDEDQTSQTSPTSPGNSGNKDTTSVTKETAPAVEHETIRKTHEQREQKVLERERHQDHYKTTVQPLKEREVMPEEHQHEQANIQHKHISHDQGVAKATHKNRQAQFKDVSKEADTHSETIQEPTLTSERVHHHLHETIQPVVEKETVMPSVTHKTIPVKETIQEQTLDEGVTVNPPMSKEEFDARMRK</sequence>
<dbReference type="AlphaFoldDB" id="A0A553HJ68"/>
<feature type="region of interest" description="Disordered" evidence="1">
    <location>
        <begin position="1"/>
        <end position="90"/>
    </location>
</feature>
<feature type="region of interest" description="Disordered" evidence="1">
    <location>
        <begin position="182"/>
        <end position="204"/>
    </location>
</feature>
<reference evidence="3" key="1">
    <citation type="submission" date="2019-06" db="EMBL/GenBank/DDBJ databases">
        <title>Draft genome sequence of the griseofulvin-producing fungus Xylaria cubensis strain G536.</title>
        <authorList>
            <person name="Mead M.E."/>
            <person name="Raja H.A."/>
            <person name="Steenwyk J.L."/>
            <person name="Knowles S.L."/>
            <person name="Oberlies N.H."/>
            <person name="Rokas A."/>
        </authorList>
    </citation>
    <scope>NUCLEOTIDE SEQUENCE [LARGE SCALE GENOMIC DNA]</scope>
    <source>
        <strain evidence="3">G536</strain>
    </source>
</reference>
<feature type="compositionally biased region" description="Basic and acidic residues" evidence="1">
    <location>
        <begin position="194"/>
        <end position="204"/>
    </location>
</feature>
<comment type="caution">
    <text evidence="2">The sequence shown here is derived from an EMBL/GenBank/DDBJ whole genome shotgun (WGS) entry which is preliminary data.</text>
</comment>
<proteinExistence type="predicted"/>
<dbReference type="Proteomes" id="UP000319160">
    <property type="component" value="Unassembled WGS sequence"/>
</dbReference>
<keyword evidence="3" id="KW-1185">Reference proteome</keyword>
<dbReference type="PANTHER" id="PTHR38703">
    <property type="entry name" value="CHROMOSOME 8, WHOLE GENOME SHOTGUN SEQUENCE"/>
    <property type="match status" value="1"/>
</dbReference>
<dbReference type="STRING" id="2512241.A0A553HJ68"/>
<dbReference type="PANTHER" id="PTHR38703:SF1">
    <property type="entry name" value="ALLERGEN"/>
    <property type="match status" value="1"/>
</dbReference>
<dbReference type="EMBL" id="VFLP01000105">
    <property type="protein sequence ID" value="TRX87992.1"/>
    <property type="molecule type" value="Genomic_DNA"/>
</dbReference>
<name>A0A553HJ68_9PEZI</name>
<accession>A0A553HJ68</accession>
<feature type="compositionally biased region" description="Basic and acidic residues" evidence="1">
    <location>
        <begin position="49"/>
        <end position="90"/>
    </location>
</feature>
<evidence type="ECO:0000313" key="3">
    <source>
        <dbReference type="Proteomes" id="UP000319160"/>
    </source>
</evidence>
<evidence type="ECO:0000256" key="1">
    <source>
        <dbReference type="SAM" id="MobiDB-lite"/>
    </source>
</evidence>